<gene>
    <name evidence="1" type="ORF">ACJEBM_05940</name>
</gene>
<reference evidence="1" key="1">
    <citation type="submission" date="2024-11" db="EMBL/GenBank/DDBJ databases">
        <authorList>
            <person name="Lucas J.A."/>
        </authorList>
    </citation>
    <scope>NUCLEOTIDE SEQUENCE</scope>
    <source>
        <strain evidence="1">Z 8.8</strain>
    </source>
</reference>
<accession>A0ACC7MNR7</accession>
<proteinExistence type="predicted"/>
<sequence length="184" mass="21568">MAKINEKIADENYSHRDWSAPDLENVRCEIRDHYRNVQRLQCVYCQGAVAQRSAAGAPVEHIVPKSQYLSFMFEPKNLCVVCPDCNEYKSKKEVFDPVMVAPRVNYPAVSKAFKIVHPHFDEYDDHIMRHNRVYVDCSEKGGYTIYICNLNRFFRKFGRCDEFVNDVALVQQSERFFEQGRVEL</sequence>
<dbReference type="Proteomes" id="UP001622950">
    <property type="component" value="Unassembled WGS sequence"/>
</dbReference>
<keyword evidence="2" id="KW-1185">Reference proteome</keyword>
<evidence type="ECO:0000313" key="2">
    <source>
        <dbReference type="Proteomes" id="UP001622950"/>
    </source>
</evidence>
<comment type="caution">
    <text evidence="1">The sequence shown here is derived from an EMBL/GenBank/DDBJ whole genome shotgun (WGS) entry which is preliminary data.</text>
</comment>
<keyword evidence="1" id="KW-0540">Nuclease</keyword>
<name>A0ACC7MNR7_9PSED</name>
<organism evidence="1 2">
    <name type="scientific">Pseudomonas neuropathica</name>
    <dbReference type="NCBI Taxonomy" id="2730425"/>
    <lineage>
        <taxon>Bacteria</taxon>
        <taxon>Pseudomonadati</taxon>
        <taxon>Pseudomonadota</taxon>
        <taxon>Gammaproteobacteria</taxon>
        <taxon>Pseudomonadales</taxon>
        <taxon>Pseudomonadaceae</taxon>
        <taxon>Pseudomonas</taxon>
    </lineage>
</organism>
<protein>
    <submittedName>
        <fullName evidence="1">HNH endonuclease</fullName>
    </submittedName>
</protein>
<dbReference type="EMBL" id="JBJHQE010000006">
    <property type="protein sequence ID" value="MFK9080211.1"/>
    <property type="molecule type" value="Genomic_DNA"/>
</dbReference>
<keyword evidence="1" id="KW-0255">Endonuclease</keyword>
<evidence type="ECO:0000313" key="1">
    <source>
        <dbReference type="EMBL" id="MFK9080211.1"/>
    </source>
</evidence>
<keyword evidence="1" id="KW-0378">Hydrolase</keyword>